<dbReference type="EMBL" id="VDEP01000314">
    <property type="protein sequence ID" value="KAA1104944.1"/>
    <property type="molecule type" value="Genomic_DNA"/>
</dbReference>
<reference evidence="1 2" key="1">
    <citation type="submission" date="2019-05" db="EMBL/GenBank/DDBJ databases">
        <title>Emergence of the Ug99 lineage of the wheat stem rust pathogen through somatic hybridization.</title>
        <authorList>
            <person name="Li F."/>
            <person name="Upadhyaya N.M."/>
            <person name="Sperschneider J."/>
            <person name="Matny O."/>
            <person name="Nguyen-Phuc H."/>
            <person name="Mago R."/>
            <person name="Raley C."/>
            <person name="Miller M.E."/>
            <person name="Silverstein K.A.T."/>
            <person name="Henningsen E."/>
            <person name="Hirsch C.D."/>
            <person name="Visser B."/>
            <person name="Pretorius Z.A."/>
            <person name="Steffenson B.J."/>
            <person name="Schwessinger B."/>
            <person name="Dodds P.N."/>
            <person name="Figueroa M."/>
        </authorList>
    </citation>
    <scope>NUCLEOTIDE SEQUENCE [LARGE SCALE GENOMIC DNA]</scope>
    <source>
        <strain evidence="1 2">Ug99</strain>
    </source>
</reference>
<gene>
    <name evidence="1" type="ORF">PGTUg99_005850</name>
</gene>
<dbReference type="Proteomes" id="UP000325313">
    <property type="component" value="Unassembled WGS sequence"/>
</dbReference>
<name>A0A5B0PVU1_PUCGR</name>
<dbReference type="AlphaFoldDB" id="A0A5B0PVU1"/>
<proteinExistence type="predicted"/>
<organism evidence="1 2">
    <name type="scientific">Puccinia graminis f. sp. tritici</name>
    <dbReference type="NCBI Taxonomy" id="56615"/>
    <lineage>
        <taxon>Eukaryota</taxon>
        <taxon>Fungi</taxon>
        <taxon>Dikarya</taxon>
        <taxon>Basidiomycota</taxon>
        <taxon>Pucciniomycotina</taxon>
        <taxon>Pucciniomycetes</taxon>
        <taxon>Pucciniales</taxon>
        <taxon>Pucciniaceae</taxon>
        <taxon>Puccinia</taxon>
    </lineage>
</organism>
<comment type="caution">
    <text evidence="1">The sequence shown here is derived from an EMBL/GenBank/DDBJ whole genome shotgun (WGS) entry which is preliminary data.</text>
</comment>
<evidence type="ECO:0000313" key="1">
    <source>
        <dbReference type="EMBL" id="KAA1104944.1"/>
    </source>
</evidence>
<protein>
    <submittedName>
        <fullName evidence="1">Uncharacterized protein</fullName>
    </submittedName>
</protein>
<evidence type="ECO:0000313" key="2">
    <source>
        <dbReference type="Proteomes" id="UP000325313"/>
    </source>
</evidence>
<accession>A0A5B0PVU1</accession>
<sequence>MANQSKPPFGGHIIDPEINGKQIKILGYNQSTPHYLNSEPENHKYSGGRRKIVKIKPLDKNLCFDGSNMPIEEFISQYEEAAETVGASSQDLANHILPFIRGPDLQDEVEVMYGYENSNWEPLKNWSAVLQIWVASALQNHSNHSDPNLNTLLTT</sequence>